<reference evidence="3" key="1">
    <citation type="submission" date="2021-09" db="EMBL/GenBank/DDBJ databases">
        <title>First case of bloodstream infection caused by Mixta hanseatica sp. nov., a member of the Erwiniaceae family.</title>
        <authorList>
            <person name="Both A."/>
            <person name="Huang J."/>
            <person name="Wenzel P."/>
            <person name="Aepfelbacher M."/>
            <person name="Rohde H."/>
            <person name="Christner M."/>
            <person name="Hentschke M."/>
        </authorList>
    </citation>
    <scope>NUCLEOTIDE SEQUENCE</scope>
    <source>
        <strain evidence="3">X22927</strain>
    </source>
</reference>
<accession>A0ABY4R777</accession>
<gene>
    <name evidence="3" type="ORF">K6958_00645</name>
</gene>
<name>A0ABY4R777_9GAMM</name>
<dbReference type="InterPro" id="IPR023347">
    <property type="entry name" value="Lysozyme_dom_sf"/>
</dbReference>
<proteinExistence type="predicted"/>
<protein>
    <submittedName>
        <fullName evidence="3">Peptidoglycan-binding protein</fullName>
    </submittedName>
</protein>
<evidence type="ECO:0000313" key="3">
    <source>
        <dbReference type="EMBL" id="UQY44256.1"/>
    </source>
</evidence>
<evidence type="ECO:0000256" key="1">
    <source>
        <dbReference type="ARBA" id="ARBA00022529"/>
    </source>
</evidence>
<evidence type="ECO:0000256" key="2">
    <source>
        <dbReference type="ARBA" id="ARBA00022638"/>
    </source>
</evidence>
<evidence type="ECO:0000313" key="4">
    <source>
        <dbReference type="Proteomes" id="UP001056635"/>
    </source>
</evidence>
<dbReference type="RefSeq" id="WP_249892879.1">
    <property type="nucleotide sequence ID" value="NZ_CP082904.1"/>
</dbReference>
<keyword evidence="2" id="KW-0081">Bacteriolytic enzyme</keyword>
<dbReference type="Gene3D" id="1.10.530.40">
    <property type="match status" value="1"/>
</dbReference>
<sequence length="220" mass="24919">MDALKAMSPDNQPHHAGSLLRVSQGQFTFDNEGLDYSTATVPFRATPTLWFSRVLHWHGGNSGVTLGRGFDMKLRSTGEIHSMLRQAGLEEHKAVICSRAAGLSGRAAQQFVTVFGPMVGEITHQQQIQLFEMAWHTKIHYARGVYLRHSADIAQRLPWEQIDGKIKDIFIDTLYQGNRNAGIMAKIIAQGSNREKIIQHLKDNYYQMNARNRARVEYLK</sequence>
<dbReference type="EMBL" id="CP082904">
    <property type="protein sequence ID" value="UQY44256.1"/>
    <property type="molecule type" value="Genomic_DNA"/>
</dbReference>
<keyword evidence="1" id="KW-0929">Antimicrobial</keyword>
<organism evidence="3 4">
    <name type="scientific">Mixta hanseatica</name>
    <dbReference type="NCBI Taxonomy" id="2872648"/>
    <lineage>
        <taxon>Bacteria</taxon>
        <taxon>Pseudomonadati</taxon>
        <taxon>Pseudomonadota</taxon>
        <taxon>Gammaproteobacteria</taxon>
        <taxon>Enterobacterales</taxon>
        <taxon>Erwiniaceae</taxon>
        <taxon>Mixta</taxon>
    </lineage>
</organism>
<dbReference type="Proteomes" id="UP001056635">
    <property type="component" value="Chromosome"/>
</dbReference>
<keyword evidence="4" id="KW-1185">Reference proteome</keyword>